<reference evidence="13" key="1">
    <citation type="submission" date="2021-03" db="EMBL/GenBank/DDBJ databases">
        <title>Pengzhenrongella sicca gen. nov., sp. nov., a new member of suborder Micrococcineae isolated from High-Arctic tundra soil.</title>
        <authorList>
            <person name="Peng F."/>
        </authorList>
    </citation>
    <scope>NUCLEOTIDE SEQUENCE</scope>
    <source>
        <strain evidence="13">LRZ-2</strain>
    </source>
</reference>
<feature type="transmembrane region" description="Helical" evidence="10">
    <location>
        <begin position="430"/>
        <end position="447"/>
    </location>
</feature>
<dbReference type="InterPro" id="IPR013556">
    <property type="entry name" value="Flag_M-ring_C"/>
</dbReference>
<evidence type="ECO:0000256" key="1">
    <source>
        <dbReference type="ARBA" id="ARBA00004117"/>
    </source>
</evidence>
<evidence type="ECO:0000256" key="5">
    <source>
        <dbReference type="ARBA" id="ARBA00022692"/>
    </source>
</evidence>
<evidence type="ECO:0000313" key="13">
    <source>
        <dbReference type="EMBL" id="QTE29870.1"/>
    </source>
</evidence>
<dbReference type="KEGG" id="psic:J4E96_02210"/>
<proteinExistence type="inferred from homology"/>
<keyword evidence="13" id="KW-0966">Cell projection</keyword>
<dbReference type="Gene3D" id="3.30.300.30">
    <property type="match status" value="1"/>
</dbReference>
<accession>A0A8A4ZD17</accession>
<dbReference type="InterPro" id="IPR043427">
    <property type="entry name" value="YscJ/FliF"/>
</dbReference>
<feature type="domain" description="Flagellar M-ring C-terminal" evidence="12">
    <location>
        <begin position="251"/>
        <end position="399"/>
    </location>
</feature>
<feature type="transmembrane region" description="Helical" evidence="10">
    <location>
        <begin position="21"/>
        <end position="45"/>
    </location>
</feature>
<evidence type="ECO:0000256" key="4">
    <source>
        <dbReference type="ARBA" id="ARBA00022475"/>
    </source>
</evidence>
<comment type="function">
    <text evidence="9">The M ring may be actively involved in energy transduction.</text>
</comment>
<evidence type="ECO:0000256" key="9">
    <source>
        <dbReference type="PIRNR" id="PIRNR004862"/>
    </source>
</evidence>
<gene>
    <name evidence="13" type="primary">fliF</name>
    <name evidence="13" type="ORF">J4E96_02210</name>
</gene>
<dbReference type="GO" id="GO:0071973">
    <property type="term" value="P:bacterial-type flagellum-dependent cell motility"/>
    <property type="evidence" value="ECO:0007669"/>
    <property type="project" value="InterPro"/>
</dbReference>
<dbReference type="GO" id="GO:0009431">
    <property type="term" value="C:bacterial-type flagellum basal body, MS ring"/>
    <property type="evidence" value="ECO:0007669"/>
    <property type="project" value="InterPro"/>
</dbReference>
<evidence type="ECO:0000259" key="11">
    <source>
        <dbReference type="Pfam" id="PF01514"/>
    </source>
</evidence>
<keyword evidence="5 10" id="KW-0812">Transmembrane</keyword>
<dbReference type="Pfam" id="PF01514">
    <property type="entry name" value="YscJ_FliF"/>
    <property type="match status" value="1"/>
</dbReference>
<comment type="similarity">
    <text evidence="3 9">Belongs to the FliF family.</text>
</comment>
<dbReference type="Proteomes" id="UP000663937">
    <property type="component" value="Chromosome"/>
</dbReference>
<dbReference type="InterPro" id="IPR006182">
    <property type="entry name" value="FliF_N_dom"/>
</dbReference>
<evidence type="ECO:0000313" key="14">
    <source>
        <dbReference type="Proteomes" id="UP000663937"/>
    </source>
</evidence>
<evidence type="ECO:0000256" key="2">
    <source>
        <dbReference type="ARBA" id="ARBA00004651"/>
    </source>
</evidence>
<dbReference type="InterPro" id="IPR000067">
    <property type="entry name" value="FlgMring_FliF"/>
</dbReference>
<dbReference type="AlphaFoldDB" id="A0A8A4ZD17"/>
<evidence type="ECO:0000256" key="6">
    <source>
        <dbReference type="ARBA" id="ARBA00022989"/>
    </source>
</evidence>
<feature type="domain" description="Flagellar M-ring N-terminal" evidence="11">
    <location>
        <begin position="46"/>
        <end position="221"/>
    </location>
</feature>
<protein>
    <recommendedName>
        <fullName evidence="9">Flagellar M-ring protein</fullName>
    </recommendedName>
</protein>
<evidence type="ECO:0000259" key="12">
    <source>
        <dbReference type="Pfam" id="PF08345"/>
    </source>
</evidence>
<keyword evidence="14" id="KW-1185">Reference proteome</keyword>
<dbReference type="GO" id="GO:0003774">
    <property type="term" value="F:cytoskeletal motor activity"/>
    <property type="evidence" value="ECO:0007669"/>
    <property type="project" value="InterPro"/>
</dbReference>
<keyword evidence="13" id="KW-0282">Flagellum</keyword>
<dbReference type="Pfam" id="PF08345">
    <property type="entry name" value="YscJ_FliF_C"/>
    <property type="match status" value="1"/>
</dbReference>
<name>A0A8A4ZD17_9MICO</name>
<dbReference type="PANTHER" id="PTHR30046">
    <property type="entry name" value="FLAGELLAR M-RING PROTEIN"/>
    <property type="match status" value="1"/>
</dbReference>
<evidence type="ECO:0000256" key="7">
    <source>
        <dbReference type="ARBA" id="ARBA00023136"/>
    </source>
</evidence>
<keyword evidence="4" id="KW-1003">Cell membrane</keyword>
<keyword evidence="8 9" id="KW-0975">Bacterial flagellum</keyword>
<evidence type="ECO:0000256" key="3">
    <source>
        <dbReference type="ARBA" id="ARBA00007971"/>
    </source>
</evidence>
<dbReference type="PIRSF" id="PIRSF004862">
    <property type="entry name" value="FliF"/>
    <property type="match status" value="1"/>
</dbReference>
<sequence>MPAQLTSLFGRLKAAIAHFTIAQRTIVIIGVAAVVLGAVALSSYLAKPQMSPLFADLSAADASAIVDQLNADGVAYELTDGGNTILVPNDQIYAERLKVAAAGLPASTDGAGYSLLDDMGMTASEFQQTTTYRRAMEGELARTIGAMTGVKAASVKLAMPEETVFVADTVAPTASVFVETSRGVSLDAEQVQAIVHLVSAGVTGMTPTDVSVVDSEGRVLSAVGGSPAGGLADQQTATYDARVAASVQAMLDRVVGVGKAVVTVNAELNLDNSDVTSETFSAAEGVPALSSATTTETYTGTGSGAATGVLGPNNIAVPSGTEDAGSYTKGSENLNPAVNKVTETTTTTPGSVRRQSVSVVVDQQAGAALNMTDITTMVTAAAGIDATRGDTVSVSRMAFDTTSAAAAQEALAADATDAKAAAQASLIREGAIAAGVLLLLAIMFIAAKRKSRKDRREALDLGELQLVNETPLLPFGGLEALGLPAAPVPEVDEGAIKRAEISELAEAQPAEVAELLRGWLVGGAAR</sequence>
<dbReference type="EMBL" id="CP071868">
    <property type="protein sequence ID" value="QTE29870.1"/>
    <property type="molecule type" value="Genomic_DNA"/>
</dbReference>
<dbReference type="PANTHER" id="PTHR30046:SF0">
    <property type="entry name" value="FLAGELLAR M-RING PROTEIN"/>
    <property type="match status" value="1"/>
</dbReference>
<keyword evidence="13" id="KW-0969">Cilium</keyword>
<evidence type="ECO:0000256" key="10">
    <source>
        <dbReference type="SAM" id="Phobius"/>
    </source>
</evidence>
<dbReference type="NCBIfam" id="TIGR00206">
    <property type="entry name" value="fliF"/>
    <property type="match status" value="1"/>
</dbReference>
<organism evidence="13 14">
    <name type="scientific">Pengzhenrongella sicca</name>
    <dbReference type="NCBI Taxonomy" id="2819238"/>
    <lineage>
        <taxon>Bacteria</taxon>
        <taxon>Bacillati</taxon>
        <taxon>Actinomycetota</taxon>
        <taxon>Actinomycetes</taxon>
        <taxon>Micrococcales</taxon>
        <taxon>Pengzhenrongella</taxon>
    </lineage>
</organism>
<evidence type="ECO:0000256" key="8">
    <source>
        <dbReference type="ARBA" id="ARBA00023143"/>
    </source>
</evidence>
<keyword evidence="7 10" id="KW-0472">Membrane</keyword>
<dbReference type="PRINTS" id="PR01009">
    <property type="entry name" value="FLGMRINGFLIF"/>
</dbReference>
<comment type="subcellular location">
    <subcellularLocation>
        <location evidence="1 9">Bacterial flagellum basal body</location>
    </subcellularLocation>
    <subcellularLocation>
        <location evidence="2">Cell membrane</location>
        <topology evidence="2">Multi-pass membrane protein</topology>
    </subcellularLocation>
</comment>
<dbReference type="RefSeq" id="WP_227424178.1">
    <property type="nucleotide sequence ID" value="NZ_CP071868.1"/>
</dbReference>
<dbReference type="InterPro" id="IPR045851">
    <property type="entry name" value="AMP-bd_C_sf"/>
</dbReference>
<keyword evidence="6 10" id="KW-1133">Transmembrane helix</keyword>
<dbReference type="GO" id="GO:0005886">
    <property type="term" value="C:plasma membrane"/>
    <property type="evidence" value="ECO:0007669"/>
    <property type="project" value="UniProtKB-SubCell"/>
</dbReference>